<dbReference type="KEGG" id="zmk:HG535_0H03210"/>
<feature type="compositionally biased region" description="Polar residues" evidence="2">
    <location>
        <begin position="219"/>
        <end position="228"/>
    </location>
</feature>
<name>A0A7H9B9L9_ZYGMR</name>
<feature type="compositionally biased region" description="Low complexity" evidence="2">
    <location>
        <begin position="113"/>
        <end position="139"/>
    </location>
</feature>
<dbReference type="Proteomes" id="UP000509704">
    <property type="component" value="Chromosome 8"/>
</dbReference>
<feature type="compositionally biased region" description="Polar residues" evidence="2">
    <location>
        <begin position="169"/>
        <end position="179"/>
    </location>
</feature>
<dbReference type="RefSeq" id="XP_037146719.1">
    <property type="nucleotide sequence ID" value="XM_037290824.1"/>
</dbReference>
<dbReference type="OrthoDB" id="4064247at2759"/>
<accession>A0A7H9B9L9</accession>
<feature type="compositionally biased region" description="Basic and acidic residues" evidence="2">
    <location>
        <begin position="20"/>
        <end position="40"/>
    </location>
</feature>
<evidence type="ECO:0000256" key="2">
    <source>
        <dbReference type="SAM" id="MobiDB-lite"/>
    </source>
</evidence>
<organism evidence="3 4">
    <name type="scientific">Zygotorulaspora mrakii</name>
    <name type="common">Zygosaccharomyces mrakii</name>
    <dbReference type="NCBI Taxonomy" id="42260"/>
    <lineage>
        <taxon>Eukaryota</taxon>
        <taxon>Fungi</taxon>
        <taxon>Dikarya</taxon>
        <taxon>Ascomycota</taxon>
        <taxon>Saccharomycotina</taxon>
        <taxon>Saccharomycetes</taxon>
        <taxon>Saccharomycetales</taxon>
        <taxon>Saccharomycetaceae</taxon>
        <taxon>Zygotorulaspora</taxon>
    </lineage>
</organism>
<dbReference type="AlphaFoldDB" id="A0A7H9B9L9"/>
<keyword evidence="1" id="KW-0175">Coiled coil</keyword>
<feature type="region of interest" description="Disordered" evidence="2">
    <location>
        <begin position="1"/>
        <end position="261"/>
    </location>
</feature>
<gene>
    <name evidence="3" type="ORF">HG535_0H03210</name>
</gene>
<feature type="compositionally biased region" description="Basic and acidic residues" evidence="2">
    <location>
        <begin position="187"/>
        <end position="215"/>
    </location>
</feature>
<dbReference type="EMBL" id="CP058611">
    <property type="protein sequence ID" value="QLG74994.1"/>
    <property type="molecule type" value="Genomic_DNA"/>
</dbReference>
<dbReference type="GeneID" id="59238797"/>
<protein>
    <submittedName>
        <fullName evidence="3">Uncharacterized protein</fullName>
    </submittedName>
</protein>
<keyword evidence="4" id="KW-1185">Reference proteome</keyword>
<evidence type="ECO:0000313" key="4">
    <source>
        <dbReference type="Proteomes" id="UP000509704"/>
    </source>
</evidence>
<feature type="coiled-coil region" evidence="1">
    <location>
        <begin position="434"/>
        <end position="570"/>
    </location>
</feature>
<evidence type="ECO:0000256" key="1">
    <source>
        <dbReference type="SAM" id="Coils"/>
    </source>
</evidence>
<feature type="compositionally biased region" description="Acidic residues" evidence="2">
    <location>
        <begin position="77"/>
        <end position="90"/>
    </location>
</feature>
<feature type="region of interest" description="Disordered" evidence="2">
    <location>
        <begin position="290"/>
        <end position="315"/>
    </location>
</feature>
<sequence length="777" mass="88854">MPLFKMDYNPNVLETQLDTDADHSEKENKNLEDEQEERQISKVKGFGSGAEKHEDVTDTKATATSKVPDFKDYSVRDDDDDLTSSDEDGEREVTETSVKSWFGSHKHSRSNATTSSRIETTTSSASGASCASGISAGSIVAEGTPNGSKTGSSSRRSFRSFFRRDNEVACNSPTQGGESEQQEVDGDQVKHKGGESCVEKSSIVERDTDDSEKSLLLHTPTSQASSSKFWRGWKHAHRGAKAERNSSDVLNSNRDESLSKEHKREKNLIKLAAQLSDITIDEKANLKSGYRGNSVYSESQHSDEEEEVDSTSSSFERAHTLKERIDVVFSPSFEEKDEISPITPPAEVSNNPYKYVFEPSSLLGNHMVYDHAWLDKESVTFCNFDSALKLLTKDVKSLSSVSAGSNITISEISKEIVDFVRHIVDIQEENGKERQNLENELNISRFTLANLETEMEEKSKLNLTLNKQSDNLKSTICDLQKDLQFGRELNEELMEKLEETKSQKRNIKNHQKDTLKKHEVQVTKLNKQLESKERLLSELKTKNESTEAKAELLQKNLNEMLVKHEILQEKQGFTTLQLSTMLENEKTKKEVDERESVKNLELTSSMKNRYENTIGILKVGNLKIQENFHDERRKVLDLRRERKLLLKKLQLTDCHRAQSLIFMSHLMLYYRGIIPDQMLSDFDYHLKILNTPYFTSTIKLEDQALEAKLEDCQKQVITFYNVFARQTFLEQIVTKHVSYMRSNNFLSNQLTGLRKQIGDYEHYVDRLLKEIQEQKRI</sequence>
<evidence type="ECO:0000313" key="3">
    <source>
        <dbReference type="EMBL" id="QLG74994.1"/>
    </source>
</evidence>
<reference evidence="3 4" key="1">
    <citation type="submission" date="2020-07" db="EMBL/GenBank/DDBJ databases">
        <title>The yeast mating-type switching endonuclease HO is a domesticated member of an unorthodox homing genetic element family.</title>
        <authorList>
            <person name="Coughlan A.Y."/>
            <person name="Lombardi L."/>
            <person name="Braun-Galleani S."/>
            <person name="Martos A.R."/>
            <person name="Galeote V."/>
            <person name="Bigey F."/>
            <person name="Dequin S."/>
            <person name="Byrne K.P."/>
            <person name="Wolfe K.H."/>
        </authorList>
    </citation>
    <scope>NUCLEOTIDE SEQUENCE [LARGE SCALE GENOMIC DNA]</scope>
    <source>
        <strain evidence="3 4">NRRL Y-6702</strain>
    </source>
</reference>
<proteinExistence type="predicted"/>